<dbReference type="PATRIC" id="fig|1179773.3.peg.5974"/>
<evidence type="ECO:0000313" key="3">
    <source>
        <dbReference type="Proteomes" id="UP000006281"/>
    </source>
</evidence>
<evidence type="ECO:0000256" key="1">
    <source>
        <dbReference type="SAM" id="SignalP"/>
    </source>
</evidence>
<dbReference type="Gene3D" id="2.40.10.10">
    <property type="entry name" value="Trypsin-like serine proteases"/>
    <property type="match status" value="2"/>
</dbReference>
<keyword evidence="3" id="KW-1185">Reference proteome</keyword>
<dbReference type="KEGG" id="sesp:BN6_59340"/>
<dbReference type="HOGENOM" id="CLU_060479_0_0_11"/>
<dbReference type="OrthoDB" id="3206454at2"/>
<feature type="signal peptide" evidence="1">
    <location>
        <begin position="1"/>
        <end position="27"/>
    </location>
</feature>
<dbReference type="InterPro" id="IPR043504">
    <property type="entry name" value="Peptidase_S1_PA_chymotrypsin"/>
</dbReference>
<dbReference type="InterPro" id="IPR009003">
    <property type="entry name" value="Peptidase_S1_PA"/>
</dbReference>
<sequence>MFTRRSAALTSVLAAAVLLPGGLVAHAGGTPPEIDRSADRIQEAVAEKGALGFYRNEHKGGFVVVLPATGPGSAADFTVAGVTATVERSRTTRAEIDAVDSRIRAEARRDGTHVFGSVFDLARDVMVITSDAPPETLRSLTAGLSIAVEHRYGTGGRESRQNDPRPFRGGAAITVGSGKCTSGFAVKDPEGNRYLLTAGHCGYVPGVPIGRPARNTGSGAYIGEFYNWSYPSRDLALIGTLQTGFYGPQIYVGDATGKTIRVAGAADPVAGRSDYCRSGAATFEKCGHRVVNTTGQLCIAGICTRDLVTYDKGTATQDGDSGAPFFSYNAARNAVVAHGIHVGRSGTLLFAEKWSLIAKTQGVSVLTEP</sequence>
<dbReference type="eggNOG" id="ENOG5032R66">
    <property type="taxonomic scope" value="Bacteria"/>
</dbReference>
<proteinExistence type="predicted"/>
<reference evidence="2 3" key="1">
    <citation type="journal article" date="2012" name="BMC Genomics">
        <title>Complete genome sequence of Saccharothrix espanaensis DSM 44229T and comparison to the other completely sequenced Pseudonocardiaceae.</title>
        <authorList>
            <person name="Strobel T."/>
            <person name="Al-Dilaimi A."/>
            <person name="Blom J."/>
            <person name="Gessner A."/>
            <person name="Kalinowski J."/>
            <person name="Luzhetska M."/>
            <person name="Puhler A."/>
            <person name="Szczepanowski R."/>
            <person name="Bechthold A."/>
            <person name="Ruckert C."/>
        </authorList>
    </citation>
    <scope>NUCLEOTIDE SEQUENCE [LARGE SCALE GENOMIC DNA]</scope>
    <source>
        <strain evidence="3">ATCC 51144 / DSM 44229 / JCM 9112 / NBRC 15066 / NRRL 15764</strain>
    </source>
</reference>
<dbReference type="GO" id="GO:0004252">
    <property type="term" value="F:serine-type endopeptidase activity"/>
    <property type="evidence" value="ECO:0007669"/>
    <property type="project" value="InterPro"/>
</dbReference>
<dbReference type="InterPro" id="IPR018114">
    <property type="entry name" value="TRYPSIN_HIS"/>
</dbReference>
<feature type="chain" id="PRO_5003834078" evidence="1">
    <location>
        <begin position="28"/>
        <end position="369"/>
    </location>
</feature>
<dbReference type="Proteomes" id="UP000006281">
    <property type="component" value="Chromosome"/>
</dbReference>
<dbReference type="CDD" id="cd21112">
    <property type="entry name" value="alphaLP-like"/>
    <property type="match status" value="1"/>
</dbReference>
<gene>
    <name evidence="2" type="ordered locus">BN6_59340</name>
</gene>
<accession>K0K4H3</accession>
<protein>
    <submittedName>
        <fullName evidence="2">Uncharacterized protein</fullName>
    </submittedName>
</protein>
<dbReference type="STRING" id="1179773.BN6_59340"/>
<dbReference type="PROSITE" id="PS00134">
    <property type="entry name" value="TRYPSIN_HIS"/>
    <property type="match status" value="1"/>
</dbReference>
<evidence type="ECO:0000313" key="2">
    <source>
        <dbReference type="EMBL" id="CCH33191.1"/>
    </source>
</evidence>
<dbReference type="SUPFAM" id="SSF50494">
    <property type="entry name" value="Trypsin-like serine proteases"/>
    <property type="match status" value="1"/>
</dbReference>
<dbReference type="RefSeq" id="WP_015103302.1">
    <property type="nucleotide sequence ID" value="NC_019673.1"/>
</dbReference>
<organism evidence="2 3">
    <name type="scientific">Saccharothrix espanaensis (strain ATCC 51144 / DSM 44229 / JCM 9112 / NBRC 15066 / NRRL 15764)</name>
    <dbReference type="NCBI Taxonomy" id="1179773"/>
    <lineage>
        <taxon>Bacteria</taxon>
        <taxon>Bacillati</taxon>
        <taxon>Actinomycetota</taxon>
        <taxon>Actinomycetes</taxon>
        <taxon>Pseudonocardiales</taxon>
        <taxon>Pseudonocardiaceae</taxon>
        <taxon>Saccharothrix</taxon>
    </lineage>
</organism>
<keyword evidence="1" id="KW-0732">Signal</keyword>
<dbReference type="AlphaFoldDB" id="K0K4H3"/>
<name>K0K4H3_SACES</name>
<dbReference type="GO" id="GO:0006508">
    <property type="term" value="P:proteolysis"/>
    <property type="evidence" value="ECO:0007669"/>
    <property type="project" value="InterPro"/>
</dbReference>
<dbReference type="EMBL" id="HE804045">
    <property type="protein sequence ID" value="CCH33191.1"/>
    <property type="molecule type" value="Genomic_DNA"/>
</dbReference>